<evidence type="ECO:0000313" key="9">
    <source>
        <dbReference type="EMBL" id="MDT1974006.1"/>
    </source>
</evidence>
<evidence type="ECO:0000256" key="6">
    <source>
        <dbReference type="ARBA" id="ARBA00022989"/>
    </source>
</evidence>
<sequence>MRNGLWMVSVIVLAIASLFIGVESIQLTDLLQLNDRQQLVLLSTRFPRMISLILAGATMSISGLIMQHLTQNKFVSPTTSGTMDSARIGILVAMLVFNDASILQKTGIAFLFAVAGTFIFIGIVNRVRVKSTMMIPLIGMMFGSIMGSIATFLAYQYGLVQNVSSWLQGNFSLVSRGNYELIYLAVPLMIVAYLYADYFTIAGLGKDMATSIGVSYQVVQFGGVLIVSLATAVVILTVGSVPFLGIIIPNLVALMRGDHLKNTLLETALFGSVFLLVCDMISRVVIAPYEVSVSLVVGIIGSALFMYLLMRGESSHEAKKN</sequence>
<evidence type="ECO:0000256" key="1">
    <source>
        <dbReference type="ARBA" id="ARBA00004651"/>
    </source>
</evidence>
<evidence type="ECO:0000256" key="7">
    <source>
        <dbReference type="ARBA" id="ARBA00023136"/>
    </source>
</evidence>
<dbReference type="RefSeq" id="WP_311780346.1">
    <property type="nucleotide sequence ID" value="NZ_JALRMR010000006.1"/>
</dbReference>
<dbReference type="InterPro" id="IPR000522">
    <property type="entry name" value="ABC_transptr_permease_BtuC"/>
</dbReference>
<dbReference type="EMBL" id="JALRMR010000006">
    <property type="protein sequence ID" value="MDT1974006.1"/>
    <property type="molecule type" value="Genomic_DNA"/>
</dbReference>
<comment type="subcellular location">
    <subcellularLocation>
        <location evidence="1">Cell membrane</location>
        <topology evidence="1">Multi-pass membrane protein</topology>
    </subcellularLocation>
</comment>
<gene>
    <name evidence="9" type="ORF">MX635_06280</name>
</gene>
<comment type="caution">
    <text evidence="9">The sequence shown here is derived from an EMBL/GenBank/DDBJ whole genome shotgun (WGS) entry which is preliminary data.</text>
</comment>
<evidence type="ECO:0000256" key="8">
    <source>
        <dbReference type="SAM" id="Phobius"/>
    </source>
</evidence>
<feature type="transmembrane region" description="Helical" evidence="8">
    <location>
        <begin position="48"/>
        <end position="66"/>
    </location>
</feature>
<feature type="transmembrane region" description="Helical" evidence="8">
    <location>
        <begin position="267"/>
        <end position="286"/>
    </location>
</feature>
<keyword evidence="4" id="KW-1003">Cell membrane</keyword>
<dbReference type="AlphaFoldDB" id="A0AAW8RD05"/>
<proteinExistence type="inferred from homology"/>
<evidence type="ECO:0000256" key="3">
    <source>
        <dbReference type="ARBA" id="ARBA00022448"/>
    </source>
</evidence>
<dbReference type="SUPFAM" id="SSF81345">
    <property type="entry name" value="ABC transporter involved in vitamin B12 uptake, BtuC"/>
    <property type="match status" value="1"/>
</dbReference>
<evidence type="ECO:0000313" key="10">
    <source>
        <dbReference type="Proteomes" id="UP001249945"/>
    </source>
</evidence>
<keyword evidence="5 8" id="KW-0812">Transmembrane</keyword>
<keyword evidence="3" id="KW-0813">Transport</keyword>
<comment type="similarity">
    <text evidence="2">Belongs to the binding-protein-dependent transport system permease family. FecCD subfamily.</text>
</comment>
<organism evidence="9 10">
    <name type="scientific">Carnobacterium divergens</name>
    <name type="common">Lactobacillus divergens</name>
    <dbReference type="NCBI Taxonomy" id="2748"/>
    <lineage>
        <taxon>Bacteria</taxon>
        <taxon>Bacillati</taxon>
        <taxon>Bacillota</taxon>
        <taxon>Bacilli</taxon>
        <taxon>Lactobacillales</taxon>
        <taxon>Carnobacteriaceae</taxon>
        <taxon>Carnobacterium</taxon>
    </lineage>
</organism>
<dbReference type="GO" id="GO:0033214">
    <property type="term" value="P:siderophore-iron import into cell"/>
    <property type="evidence" value="ECO:0007669"/>
    <property type="project" value="TreeGrafter"/>
</dbReference>
<dbReference type="PANTHER" id="PTHR30472">
    <property type="entry name" value="FERRIC ENTEROBACTIN TRANSPORT SYSTEM PERMEASE PROTEIN"/>
    <property type="match status" value="1"/>
</dbReference>
<dbReference type="GO" id="GO:0022857">
    <property type="term" value="F:transmembrane transporter activity"/>
    <property type="evidence" value="ECO:0007669"/>
    <property type="project" value="InterPro"/>
</dbReference>
<dbReference type="Pfam" id="PF01032">
    <property type="entry name" value="FecCD"/>
    <property type="match status" value="1"/>
</dbReference>
<dbReference type="Gene3D" id="1.10.3470.10">
    <property type="entry name" value="ABC transporter involved in vitamin B12 uptake, BtuC"/>
    <property type="match status" value="1"/>
</dbReference>
<dbReference type="PANTHER" id="PTHR30472:SF27">
    <property type="entry name" value="PETROBACTIN IMPORT SYSTEM PERMEASE PROTEIN YCLN"/>
    <property type="match status" value="1"/>
</dbReference>
<evidence type="ECO:0000256" key="4">
    <source>
        <dbReference type="ARBA" id="ARBA00022475"/>
    </source>
</evidence>
<reference evidence="9" key="1">
    <citation type="submission" date="2022-04" db="EMBL/GenBank/DDBJ databases">
        <title>Draft genome sequences of lactic acid bacteria (LAB) strains involved in meat spoilage.</title>
        <authorList>
            <person name="Palevich N."/>
        </authorList>
    </citation>
    <scope>NUCLEOTIDE SEQUENCE</scope>
    <source>
        <strain evidence="9">9-14</strain>
    </source>
</reference>
<dbReference type="InterPro" id="IPR037294">
    <property type="entry name" value="ABC_BtuC-like"/>
</dbReference>
<keyword evidence="6 8" id="KW-1133">Transmembrane helix</keyword>
<feature type="transmembrane region" description="Helical" evidence="8">
    <location>
        <begin position="177"/>
        <end position="196"/>
    </location>
</feature>
<dbReference type="Proteomes" id="UP001249945">
    <property type="component" value="Unassembled WGS sequence"/>
</dbReference>
<feature type="transmembrane region" description="Helical" evidence="8">
    <location>
        <begin position="108"/>
        <end position="125"/>
    </location>
</feature>
<feature type="transmembrane region" description="Helical" evidence="8">
    <location>
        <begin position="292"/>
        <end position="310"/>
    </location>
</feature>
<dbReference type="CDD" id="cd06550">
    <property type="entry name" value="TM_ABC_iron-siderophores_like"/>
    <property type="match status" value="1"/>
</dbReference>
<protein>
    <submittedName>
        <fullName evidence="9">Iron chelate uptake ABC transporter family permease subunit</fullName>
    </submittedName>
</protein>
<feature type="transmembrane region" description="Helical" evidence="8">
    <location>
        <begin position="137"/>
        <end position="157"/>
    </location>
</feature>
<name>A0AAW8RD05_CARDV</name>
<evidence type="ECO:0000256" key="5">
    <source>
        <dbReference type="ARBA" id="ARBA00022692"/>
    </source>
</evidence>
<evidence type="ECO:0000256" key="2">
    <source>
        <dbReference type="ARBA" id="ARBA00007935"/>
    </source>
</evidence>
<accession>A0AAW8RD05</accession>
<keyword evidence="7 8" id="KW-0472">Membrane</keyword>
<feature type="transmembrane region" description="Helical" evidence="8">
    <location>
        <begin position="233"/>
        <end position="255"/>
    </location>
</feature>
<dbReference type="GO" id="GO:0005886">
    <property type="term" value="C:plasma membrane"/>
    <property type="evidence" value="ECO:0007669"/>
    <property type="project" value="UniProtKB-SubCell"/>
</dbReference>